<evidence type="ECO:0000313" key="5">
    <source>
        <dbReference type="Proteomes" id="UP001595997"/>
    </source>
</evidence>
<feature type="domain" description="YrhK" evidence="3">
    <location>
        <begin position="39"/>
        <end position="95"/>
    </location>
</feature>
<name>A0ABV9ABZ1_9ACTN</name>
<organism evidence="4 5">
    <name type="scientific">Streptomyces ovatisporus</name>
    <dbReference type="NCBI Taxonomy" id="1128682"/>
    <lineage>
        <taxon>Bacteria</taxon>
        <taxon>Bacillati</taxon>
        <taxon>Actinomycetota</taxon>
        <taxon>Actinomycetes</taxon>
        <taxon>Kitasatosporales</taxon>
        <taxon>Streptomycetaceae</taxon>
        <taxon>Streptomyces</taxon>
    </lineage>
</organism>
<protein>
    <submittedName>
        <fullName evidence="4">YrhK family protein</fullName>
    </submittedName>
</protein>
<feature type="transmembrane region" description="Helical" evidence="2">
    <location>
        <begin position="71"/>
        <end position="89"/>
    </location>
</feature>
<evidence type="ECO:0000313" key="4">
    <source>
        <dbReference type="EMBL" id="MFC4496205.1"/>
    </source>
</evidence>
<keyword evidence="5" id="KW-1185">Reference proteome</keyword>
<accession>A0ABV9ABZ1</accession>
<keyword evidence="2" id="KW-1133">Transmembrane helix</keyword>
<dbReference type="InterPro" id="IPR025424">
    <property type="entry name" value="YrhK_domain"/>
</dbReference>
<evidence type="ECO:0000256" key="1">
    <source>
        <dbReference type="SAM" id="MobiDB-lite"/>
    </source>
</evidence>
<comment type="caution">
    <text evidence="4">The sequence shown here is derived from an EMBL/GenBank/DDBJ whole genome shotgun (WGS) entry which is preliminary data.</text>
</comment>
<dbReference type="Proteomes" id="UP001595997">
    <property type="component" value="Unassembled WGS sequence"/>
</dbReference>
<keyword evidence="2" id="KW-0812">Transmembrane</keyword>
<dbReference type="Pfam" id="PF14145">
    <property type="entry name" value="YrhK"/>
    <property type="match status" value="1"/>
</dbReference>
<evidence type="ECO:0000259" key="3">
    <source>
        <dbReference type="Pfam" id="PF14145"/>
    </source>
</evidence>
<dbReference type="EMBL" id="JBHSFH010000010">
    <property type="protein sequence ID" value="MFC4496205.1"/>
    <property type="molecule type" value="Genomic_DNA"/>
</dbReference>
<sequence length="114" mass="13100">MSQPNDHGDGSRGDGSHTHMDKDRSLKLRMAREELMLRQRYESASVVNDILIALWFLAGSVMFFFSAWQTAGTWCFVIGSVELLVRPVIRLSRRIHLQRRRGGGHYAHESPQDF</sequence>
<dbReference type="RefSeq" id="WP_386450016.1">
    <property type="nucleotide sequence ID" value="NZ_JBHSFH010000010.1"/>
</dbReference>
<feature type="transmembrane region" description="Helical" evidence="2">
    <location>
        <begin position="46"/>
        <end position="65"/>
    </location>
</feature>
<evidence type="ECO:0000256" key="2">
    <source>
        <dbReference type="SAM" id="Phobius"/>
    </source>
</evidence>
<proteinExistence type="predicted"/>
<reference evidence="5" key="1">
    <citation type="journal article" date="2019" name="Int. J. Syst. Evol. Microbiol.">
        <title>The Global Catalogue of Microorganisms (GCM) 10K type strain sequencing project: providing services to taxonomists for standard genome sequencing and annotation.</title>
        <authorList>
            <consortium name="The Broad Institute Genomics Platform"/>
            <consortium name="The Broad Institute Genome Sequencing Center for Infectious Disease"/>
            <person name="Wu L."/>
            <person name="Ma J."/>
        </authorList>
    </citation>
    <scope>NUCLEOTIDE SEQUENCE [LARGE SCALE GENOMIC DNA]</scope>
    <source>
        <strain evidence="5">CGMCC 4.7357</strain>
    </source>
</reference>
<feature type="region of interest" description="Disordered" evidence="1">
    <location>
        <begin position="1"/>
        <end position="25"/>
    </location>
</feature>
<gene>
    <name evidence="4" type="ORF">ACFPA8_18935</name>
</gene>
<keyword evidence="2" id="KW-0472">Membrane</keyword>